<gene>
    <name evidence="3" type="ORF">MMF98_15760</name>
</gene>
<dbReference type="CDD" id="cd08545">
    <property type="entry name" value="YcnI_like"/>
    <property type="match status" value="1"/>
</dbReference>
<evidence type="ECO:0000259" key="2">
    <source>
        <dbReference type="Pfam" id="PF07987"/>
    </source>
</evidence>
<sequence length="179" mass="18976">MTSFAIKTIAACALAAGTLGAFSTAHAHITLEYQVAPANSSYKATFKVGHGCAGSPIRQIVVTLPPGVRGAKPMPKPGWQIEIERQPAAPGAAGEARRISWTARTREDMLPDAYYDEFVLQARLPGQSGALYWPVSQVCEQGRADWTEVPGPGQKLSDLQAPAAYLEILPAEGGGGHQH</sequence>
<feature type="domain" description="YncI copper-binding" evidence="2">
    <location>
        <begin position="28"/>
        <end position="168"/>
    </location>
</feature>
<evidence type="ECO:0000313" key="3">
    <source>
        <dbReference type="EMBL" id="MCJ0764674.1"/>
    </source>
</evidence>
<dbReference type="Pfam" id="PF07987">
    <property type="entry name" value="DUF1775"/>
    <property type="match status" value="1"/>
</dbReference>
<comment type="caution">
    <text evidence="3">The sequence shown here is derived from an EMBL/GenBank/DDBJ whole genome shotgun (WGS) entry which is preliminary data.</text>
</comment>
<dbReference type="InterPro" id="IPR012533">
    <property type="entry name" value="YcnI-copper_dom"/>
</dbReference>
<evidence type="ECO:0000256" key="1">
    <source>
        <dbReference type="SAM" id="SignalP"/>
    </source>
</evidence>
<name>A0A9X2ANR6_9BURK</name>
<accession>A0A9X2ANR6</accession>
<evidence type="ECO:0000313" key="4">
    <source>
        <dbReference type="Proteomes" id="UP001139447"/>
    </source>
</evidence>
<proteinExistence type="predicted"/>
<dbReference type="RefSeq" id="WP_243307579.1">
    <property type="nucleotide sequence ID" value="NZ_JALGBI010000002.1"/>
</dbReference>
<protein>
    <submittedName>
        <fullName evidence="3">YcnI family protein</fullName>
    </submittedName>
</protein>
<reference evidence="3" key="1">
    <citation type="submission" date="2022-03" db="EMBL/GenBank/DDBJ databases">
        <authorList>
            <person name="Woo C.Y."/>
        </authorList>
    </citation>
    <scope>NUCLEOTIDE SEQUENCE</scope>
    <source>
        <strain evidence="3">CYS-02</strain>
    </source>
</reference>
<dbReference type="Gene3D" id="2.60.40.2230">
    <property type="entry name" value="Uncharacterised protein YcnI-like PF07987, DUF1775"/>
    <property type="match status" value="1"/>
</dbReference>
<dbReference type="EMBL" id="JALGBI010000002">
    <property type="protein sequence ID" value="MCJ0764674.1"/>
    <property type="molecule type" value="Genomic_DNA"/>
</dbReference>
<dbReference type="AlphaFoldDB" id="A0A9X2ANR6"/>
<dbReference type="InterPro" id="IPR038507">
    <property type="entry name" value="YcnI-like_sf"/>
</dbReference>
<organism evidence="3 4">
    <name type="scientific">Variovorax terrae</name>
    <dbReference type="NCBI Taxonomy" id="2923278"/>
    <lineage>
        <taxon>Bacteria</taxon>
        <taxon>Pseudomonadati</taxon>
        <taxon>Pseudomonadota</taxon>
        <taxon>Betaproteobacteria</taxon>
        <taxon>Burkholderiales</taxon>
        <taxon>Comamonadaceae</taxon>
        <taxon>Variovorax</taxon>
    </lineage>
</organism>
<keyword evidence="4" id="KW-1185">Reference proteome</keyword>
<feature type="chain" id="PRO_5040922914" evidence="1">
    <location>
        <begin position="28"/>
        <end position="179"/>
    </location>
</feature>
<keyword evidence="1" id="KW-0732">Signal</keyword>
<dbReference type="Proteomes" id="UP001139447">
    <property type="component" value="Unassembled WGS sequence"/>
</dbReference>
<feature type="signal peptide" evidence="1">
    <location>
        <begin position="1"/>
        <end position="27"/>
    </location>
</feature>